<dbReference type="SUPFAM" id="SSF48239">
    <property type="entry name" value="Terpenoid cyclases/Protein prenyltransferases"/>
    <property type="match status" value="1"/>
</dbReference>
<dbReference type="CDD" id="cd00684">
    <property type="entry name" value="Terpene_cyclase_plant_C1"/>
    <property type="match status" value="1"/>
</dbReference>
<feature type="compositionally biased region" description="Basic residues" evidence="4">
    <location>
        <begin position="1"/>
        <end position="11"/>
    </location>
</feature>
<dbReference type="AlphaFoldDB" id="A0A8S2B322"/>
<dbReference type="InterPro" id="IPR008949">
    <property type="entry name" value="Isoprenoid_synthase_dom_sf"/>
</dbReference>
<dbReference type="EMBL" id="LR999457">
    <property type="protein sequence ID" value="CAE6192257.1"/>
    <property type="molecule type" value="Genomic_DNA"/>
</dbReference>
<keyword evidence="8" id="KW-1185">Reference proteome</keyword>
<gene>
    <name evidence="7" type="ORF">AARE701A_LOCUS19225</name>
</gene>
<dbReference type="SFLD" id="SFLDG01019">
    <property type="entry name" value="Terpene_Cyclase_Like_1_C_Termi"/>
    <property type="match status" value="1"/>
</dbReference>
<evidence type="ECO:0000313" key="7">
    <source>
        <dbReference type="EMBL" id="CAE6192257.1"/>
    </source>
</evidence>
<evidence type="ECO:0000256" key="3">
    <source>
        <dbReference type="ARBA" id="ARBA00023211"/>
    </source>
</evidence>
<evidence type="ECO:0000256" key="1">
    <source>
        <dbReference type="ARBA" id="ARBA00022723"/>
    </source>
</evidence>
<dbReference type="FunFam" id="1.10.600.10:FF:000007">
    <property type="entry name" value="Isoprene synthase, chloroplastic"/>
    <property type="match status" value="1"/>
</dbReference>
<dbReference type="GO" id="GO:0016102">
    <property type="term" value="P:diterpenoid biosynthetic process"/>
    <property type="evidence" value="ECO:0007669"/>
    <property type="project" value="InterPro"/>
</dbReference>
<dbReference type="Gene3D" id="1.10.600.10">
    <property type="entry name" value="Farnesyl Diphosphate Synthase"/>
    <property type="match status" value="1"/>
</dbReference>
<dbReference type="Pfam" id="PF01397">
    <property type="entry name" value="Terpene_synth"/>
    <property type="match status" value="2"/>
</dbReference>
<dbReference type="InterPro" id="IPR008930">
    <property type="entry name" value="Terpenoid_cyclase/PrenylTrfase"/>
</dbReference>
<evidence type="ECO:0000259" key="5">
    <source>
        <dbReference type="Pfam" id="PF01397"/>
    </source>
</evidence>
<evidence type="ECO:0000256" key="4">
    <source>
        <dbReference type="SAM" id="MobiDB-lite"/>
    </source>
</evidence>
<dbReference type="Gene3D" id="1.50.10.130">
    <property type="entry name" value="Terpene synthase, N-terminal domain"/>
    <property type="match status" value="2"/>
</dbReference>
<feature type="domain" description="Terpene synthase N-terminal" evidence="5">
    <location>
        <begin position="103"/>
        <end position="165"/>
    </location>
</feature>
<dbReference type="InterPro" id="IPR034741">
    <property type="entry name" value="Terpene_cyclase-like_1_C"/>
</dbReference>
<dbReference type="InterPro" id="IPR044814">
    <property type="entry name" value="Terpene_cyclase_plant_C1"/>
</dbReference>
<keyword evidence="1" id="KW-0479">Metal-binding</keyword>
<feature type="region of interest" description="Disordered" evidence="4">
    <location>
        <begin position="1"/>
        <end position="23"/>
    </location>
</feature>
<dbReference type="PANTHER" id="PTHR31225:SF255">
    <property type="entry name" value="TERPENOID SYNTHASE 3, CHLOROPLASTIC"/>
    <property type="match status" value="1"/>
</dbReference>
<dbReference type="SUPFAM" id="SSF48576">
    <property type="entry name" value="Terpenoid synthases"/>
    <property type="match status" value="1"/>
</dbReference>
<dbReference type="InterPro" id="IPR001906">
    <property type="entry name" value="Terpene_synth_N"/>
</dbReference>
<name>A0A8S2B322_ARAAE</name>
<organism evidence="7 8">
    <name type="scientific">Arabidopsis arenosa</name>
    <name type="common">Sand rock-cress</name>
    <name type="synonym">Cardaminopsis arenosa</name>
    <dbReference type="NCBI Taxonomy" id="38785"/>
    <lineage>
        <taxon>Eukaryota</taxon>
        <taxon>Viridiplantae</taxon>
        <taxon>Streptophyta</taxon>
        <taxon>Embryophyta</taxon>
        <taxon>Tracheophyta</taxon>
        <taxon>Spermatophyta</taxon>
        <taxon>Magnoliopsida</taxon>
        <taxon>eudicotyledons</taxon>
        <taxon>Gunneridae</taxon>
        <taxon>Pentapetalae</taxon>
        <taxon>rosids</taxon>
        <taxon>malvids</taxon>
        <taxon>Brassicales</taxon>
        <taxon>Brassicaceae</taxon>
        <taxon>Camelineae</taxon>
        <taxon>Arabidopsis</taxon>
    </lineage>
</organism>
<feature type="domain" description="Terpene synthase N-terminal" evidence="5">
    <location>
        <begin position="36"/>
        <end position="95"/>
    </location>
</feature>
<dbReference type="InterPro" id="IPR036965">
    <property type="entry name" value="Terpene_synth_N_sf"/>
</dbReference>
<dbReference type="InterPro" id="IPR050148">
    <property type="entry name" value="Terpene_synthase-like"/>
</dbReference>
<dbReference type="GO" id="GO:0010333">
    <property type="term" value="F:terpene synthase activity"/>
    <property type="evidence" value="ECO:0007669"/>
    <property type="project" value="InterPro"/>
</dbReference>
<dbReference type="Proteomes" id="UP000682877">
    <property type="component" value="Chromosome 7"/>
</dbReference>
<accession>A0A8S2B322</accession>
<keyword evidence="3" id="KW-0464">Manganese</keyword>
<evidence type="ECO:0000313" key="8">
    <source>
        <dbReference type="Proteomes" id="UP000682877"/>
    </source>
</evidence>
<feature type="domain" description="Terpene synthase metal-binding" evidence="6">
    <location>
        <begin position="223"/>
        <end position="458"/>
    </location>
</feature>
<dbReference type="Pfam" id="PF03936">
    <property type="entry name" value="Terpene_synth_C"/>
    <property type="match status" value="1"/>
</dbReference>
<proteinExistence type="predicted"/>
<reference evidence="7" key="1">
    <citation type="submission" date="2021-01" db="EMBL/GenBank/DDBJ databases">
        <authorList>
            <person name="Bezrukov I."/>
        </authorList>
    </citation>
    <scope>NUCLEOTIDE SEQUENCE</scope>
</reference>
<dbReference type="SFLD" id="SFLDS00005">
    <property type="entry name" value="Isoprenoid_Synthase_Type_I"/>
    <property type="match status" value="1"/>
</dbReference>
<evidence type="ECO:0000259" key="6">
    <source>
        <dbReference type="Pfam" id="PF03936"/>
    </source>
</evidence>
<dbReference type="GO" id="GO:0000287">
    <property type="term" value="F:magnesium ion binding"/>
    <property type="evidence" value="ECO:0007669"/>
    <property type="project" value="InterPro"/>
</dbReference>
<evidence type="ECO:0000256" key="2">
    <source>
        <dbReference type="ARBA" id="ARBA00022842"/>
    </source>
</evidence>
<sequence>MPKRHVQPRFTRKAESKTPSQPLVARRSANYQPSLWEHEYLLSLGNTYVKEDNIERVMLLKQEVSKMLNETEGLLEQLELIDTLQRLGVSYHFEHVLYGNIGDDLDDKDIKGILSLYEASYLSTRIDTKLKETICYTTKRLRKFVEVNKTENKSNTLRRVVIHALEMPYHRRVGRLEARWYIDVYGERHDLNPILLEFAKLDFNFVQAIHQDELKSLSSWWSKTGLTKHLDFVRDRITEGYFSSVGVIYEPEFAYHRQMLTKVFMLITTIDDIYDIYGTLEELQLFTTIVEKWDVNRLEELPKYMKLCFLCLVNEINKIGYFVLRDKGFNVIPYLKKSWADMCTTFLKEAMWYKSGYKPNFEEYMQNGWISSSVPTILLHLFCLFSDQALDILVSYNHSVVRSSATILRLANDLATSSEELARGDTMKSVQCHMHETGASEAESRAYIQGTIDVAWDDLNLEKRSCKLHQGFVEAAINLGRVAQCVYQYGDGHGCPDKAKTVNHIRSLLVHPVPLN</sequence>
<dbReference type="InterPro" id="IPR005630">
    <property type="entry name" value="Terpene_synthase_metal-bd"/>
</dbReference>
<keyword evidence="2" id="KW-0460">Magnesium</keyword>
<dbReference type="PANTHER" id="PTHR31225">
    <property type="entry name" value="OS04G0344100 PROTEIN-RELATED"/>
    <property type="match status" value="1"/>
</dbReference>
<protein>
    <submittedName>
        <fullName evidence="7">Uncharacterized protein</fullName>
    </submittedName>
</protein>